<comment type="caution">
    <text evidence="2">The sequence shown here is derived from an EMBL/GenBank/DDBJ whole genome shotgun (WGS) entry which is preliminary data.</text>
</comment>
<dbReference type="SUPFAM" id="SSF53271">
    <property type="entry name" value="PRTase-like"/>
    <property type="match status" value="1"/>
</dbReference>
<dbReference type="EMBL" id="MHWB01000002">
    <property type="protein sequence ID" value="OHB02683.1"/>
    <property type="molecule type" value="Genomic_DNA"/>
</dbReference>
<dbReference type="Pfam" id="PF00156">
    <property type="entry name" value="Pribosyltran"/>
    <property type="match status" value="1"/>
</dbReference>
<dbReference type="Gene3D" id="3.40.50.2020">
    <property type="match status" value="1"/>
</dbReference>
<dbReference type="CDD" id="cd06223">
    <property type="entry name" value="PRTases_typeI"/>
    <property type="match status" value="1"/>
</dbReference>
<evidence type="ECO:0000259" key="1">
    <source>
        <dbReference type="Pfam" id="PF00156"/>
    </source>
</evidence>
<accession>A0A1G2TZS1</accession>
<name>A0A1G2TZS1_9BACT</name>
<feature type="domain" description="Phosphoribosyltransferase" evidence="1">
    <location>
        <begin position="82"/>
        <end position="166"/>
    </location>
</feature>
<dbReference type="AlphaFoldDB" id="A0A1G2TZS1"/>
<dbReference type="STRING" id="1802758.A3A96_02425"/>
<dbReference type="Proteomes" id="UP000177707">
    <property type="component" value="Unassembled WGS sequence"/>
</dbReference>
<reference evidence="2 3" key="1">
    <citation type="journal article" date="2016" name="Nat. Commun.">
        <title>Thousands of microbial genomes shed light on interconnected biogeochemical processes in an aquifer system.</title>
        <authorList>
            <person name="Anantharaman K."/>
            <person name="Brown C.T."/>
            <person name="Hug L.A."/>
            <person name="Sharon I."/>
            <person name="Castelle C.J."/>
            <person name="Probst A.J."/>
            <person name="Thomas B.C."/>
            <person name="Singh A."/>
            <person name="Wilkins M.J."/>
            <person name="Karaoz U."/>
            <person name="Brodie E.L."/>
            <person name="Williams K.H."/>
            <person name="Hubbard S.S."/>
            <person name="Banfield J.F."/>
        </authorList>
    </citation>
    <scope>NUCLEOTIDE SEQUENCE [LARGE SCALE GENOMIC DNA]</scope>
</reference>
<proteinExistence type="predicted"/>
<protein>
    <recommendedName>
        <fullName evidence="1">Phosphoribosyltransferase domain-containing protein</fullName>
    </recommendedName>
</protein>
<sequence>MERHSGLEDHMNNIWFPRIKEVGAFWTHSGIASHPHIWTTLKNHSNEYFNGYVFGQNSPLLDEACKSLASFLVLRFPEILDVDRIIGPAMGAICIADGVARHLSNIRQKPCLSGFVEKEENNGKRRMVFKRMNIYHGETVLIVDNTINMGSSVHLTAEAVKEAGGRVLPVFGAIMNRSAVSIKTRIVSLAHIPATQWKPNKCPLCAKNSEVIEPQLPRNWKRLQGL</sequence>
<evidence type="ECO:0000313" key="2">
    <source>
        <dbReference type="EMBL" id="OHB02683.1"/>
    </source>
</evidence>
<organism evidence="2 3">
    <name type="scientific">Candidatus Zambryskibacteria bacterium RIFCSPLOWO2_01_FULL_39_39</name>
    <dbReference type="NCBI Taxonomy" id="1802758"/>
    <lineage>
        <taxon>Bacteria</taxon>
        <taxon>Candidatus Zambryskiibacteriota</taxon>
    </lineage>
</organism>
<evidence type="ECO:0000313" key="3">
    <source>
        <dbReference type="Proteomes" id="UP000177707"/>
    </source>
</evidence>
<dbReference type="InterPro" id="IPR000836">
    <property type="entry name" value="PRTase_dom"/>
</dbReference>
<gene>
    <name evidence="2" type="ORF">A3A96_02425</name>
</gene>
<dbReference type="InterPro" id="IPR029057">
    <property type="entry name" value="PRTase-like"/>
</dbReference>